<reference evidence="1 2" key="1">
    <citation type="journal article" date="2014" name="Genome Biol. Evol.">
        <title>The genome of the myxosporean Thelohanellus kitauei shows adaptations to nutrient acquisition within its fish host.</title>
        <authorList>
            <person name="Yang Y."/>
            <person name="Xiong J."/>
            <person name="Zhou Z."/>
            <person name="Huo F."/>
            <person name="Miao W."/>
            <person name="Ran C."/>
            <person name="Liu Y."/>
            <person name="Zhang J."/>
            <person name="Feng J."/>
            <person name="Wang M."/>
            <person name="Wang M."/>
            <person name="Wang L."/>
            <person name="Yao B."/>
        </authorList>
    </citation>
    <scope>NUCLEOTIDE SEQUENCE [LARGE SCALE GENOMIC DNA]</scope>
    <source>
        <strain evidence="1">Wuqing</strain>
    </source>
</reference>
<keyword evidence="2" id="KW-1185">Reference proteome</keyword>
<gene>
    <name evidence="1" type="ORF">RF11_09102</name>
</gene>
<evidence type="ECO:0000313" key="2">
    <source>
        <dbReference type="Proteomes" id="UP000031668"/>
    </source>
</evidence>
<accession>A0A0C2N183</accession>
<evidence type="ECO:0000313" key="1">
    <source>
        <dbReference type="EMBL" id="KII73386.1"/>
    </source>
</evidence>
<comment type="caution">
    <text evidence="1">The sequence shown here is derived from an EMBL/GenBank/DDBJ whole genome shotgun (WGS) entry which is preliminary data.</text>
</comment>
<proteinExistence type="predicted"/>
<dbReference type="OrthoDB" id="8061355at2759"/>
<sequence>MFSRRESCTTLTACRRVPPRSTSLPYVDTVAFAVDVKSMQKCTCAGDGQSPGTRLFGSAPHRAVNVNSPFALASQTKPQAPLRIFNARLPDTGFGVISKK</sequence>
<protein>
    <submittedName>
        <fullName evidence="1">Uncharacterized protein</fullName>
    </submittedName>
</protein>
<name>A0A0C2N183_THEKT</name>
<dbReference type="Proteomes" id="UP000031668">
    <property type="component" value="Unassembled WGS sequence"/>
</dbReference>
<dbReference type="AlphaFoldDB" id="A0A0C2N183"/>
<organism evidence="1 2">
    <name type="scientific">Thelohanellus kitauei</name>
    <name type="common">Myxosporean</name>
    <dbReference type="NCBI Taxonomy" id="669202"/>
    <lineage>
        <taxon>Eukaryota</taxon>
        <taxon>Metazoa</taxon>
        <taxon>Cnidaria</taxon>
        <taxon>Myxozoa</taxon>
        <taxon>Myxosporea</taxon>
        <taxon>Bivalvulida</taxon>
        <taxon>Platysporina</taxon>
        <taxon>Myxobolidae</taxon>
        <taxon>Thelohanellus</taxon>
    </lineage>
</organism>
<dbReference type="EMBL" id="JWZT01000858">
    <property type="protein sequence ID" value="KII73386.1"/>
    <property type="molecule type" value="Genomic_DNA"/>
</dbReference>